<keyword evidence="7 8" id="KW-0961">Cell wall biogenesis/degradation</keyword>
<sequence length="446" mass="46847">MRPPISWSDLADLRVGVYGLGTEGRANLRACDVRGLHPVLVDDRPPATTADDPDLDGRVVLATESGGQAALLLCDVVIKSPGVPAYGPVVRELEAAGVLVAGGLGLWLMEAPREKVLCITGSKGKSTTTSIAGHLLSGLGYRTFVGGNLGSPPQDPRAAGEYDRYVIEVSSYQATDLPVSPPVVAVTSLSPDHLPWHGGDPETYFADKLSLATNPGVRTVIANGEDVLLATRPELQTGHTRWVRSTDDPDATWMQPLGLLGAHNRLNAMVARECLRALDVPEADDAAALERAAAGFAGLESRLHIVGDVGGVTFVDDGLSTNVLPVLAAVDSFPDRRVALLVGGQSRGIDYRPLATGLRRRTLPLAVFTMPDNGPDIAAALGTEGAGDTVTVEATASLAEAVARAYEWAAPDGVVLLSPAAPSFGRFKDYRDRGRAFVAAMESLRT</sequence>
<dbReference type="GO" id="GO:0009252">
    <property type="term" value="P:peptidoglycan biosynthetic process"/>
    <property type="evidence" value="ECO:0007669"/>
    <property type="project" value="UniProtKB-UniRule"/>
</dbReference>
<evidence type="ECO:0000256" key="4">
    <source>
        <dbReference type="ARBA" id="ARBA00022598"/>
    </source>
</evidence>
<keyword evidence="7 8" id="KW-0573">Peptidoglycan synthesis</keyword>
<dbReference type="Pfam" id="PF02875">
    <property type="entry name" value="Mur_ligase_C"/>
    <property type="match status" value="1"/>
</dbReference>
<dbReference type="GO" id="GO:0008360">
    <property type="term" value="P:regulation of cell shape"/>
    <property type="evidence" value="ECO:0007669"/>
    <property type="project" value="UniProtKB-KW"/>
</dbReference>
<evidence type="ECO:0000313" key="11">
    <source>
        <dbReference type="EMBL" id="MTD14853.1"/>
    </source>
</evidence>
<keyword evidence="3 7" id="KW-0963">Cytoplasm</keyword>
<keyword evidence="7 8" id="KW-0132">Cell division</keyword>
<comment type="subcellular location">
    <subcellularLocation>
        <location evidence="1 7 8">Cytoplasm</location>
    </subcellularLocation>
</comment>
<feature type="domain" description="Mur ligase C-terminal" evidence="9">
    <location>
        <begin position="302"/>
        <end position="420"/>
    </location>
</feature>
<dbReference type="InterPro" id="IPR005762">
    <property type="entry name" value="MurD"/>
</dbReference>
<comment type="catalytic activity">
    <reaction evidence="7 8">
        <text>UDP-N-acetyl-alpha-D-muramoyl-L-alanine + D-glutamate + ATP = UDP-N-acetyl-alpha-D-muramoyl-L-alanyl-D-glutamate + ADP + phosphate + H(+)</text>
        <dbReference type="Rhea" id="RHEA:16429"/>
        <dbReference type="ChEBI" id="CHEBI:15378"/>
        <dbReference type="ChEBI" id="CHEBI:29986"/>
        <dbReference type="ChEBI" id="CHEBI:30616"/>
        <dbReference type="ChEBI" id="CHEBI:43474"/>
        <dbReference type="ChEBI" id="CHEBI:83898"/>
        <dbReference type="ChEBI" id="CHEBI:83900"/>
        <dbReference type="ChEBI" id="CHEBI:456216"/>
        <dbReference type="EC" id="6.3.2.9"/>
    </reaction>
</comment>
<dbReference type="Gene3D" id="3.40.1190.10">
    <property type="entry name" value="Mur-like, catalytic domain"/>
    <property type="match status" value="1"/>
</dbReference>
<feature type="domain" description="Mur ligase central" evidence="10">
    <location>
        <begin position="119"/>
        <end position="229"/>
    </location>
</feature>
<dbReference type="SUPFAM" id="SSF53244">
    <property type="entry name" value="MurD-like peptide ligases, peptide-binding domain"/>
    <property type="match status" value="1"/>
</dbReference>
<comment type="function">
    <text evidence="7 8">Cell wall formation. Catalyzes the addition of glutamate to the nucleotide precursor UDP-N-acetylmuramoyl-L-alanine (UMA).</text>
</comment>
<dbReference type="SUPFAM" id="SSF51984">
    <property type="entry name" value="MurCD N-terminal domain"/>
    <property type="match status" value="1"/>
</dbReference>
<evidence type="ECO:0000256" key="8">
    <source>
        <dbReference type="RuleBase" id="RU003664"/>
    </source>
</evidence>
<dbReference type="InterPro" id="IPR036615">
    <property type="entry name" value="Mur_ligase_C_dom_sf"/>
</dbReference>
<dbReference type="GO" id="GO:0005737">
    <property type="term" value="C:cytoplasm"/>
    <property type="evidence" value="ECO:0007669"/>
    <property type="project" value="UniProtKB-SubCell"/>
</dbReference>
<evidence type="ECO:0000256" key="6">
    <source>
        <dbReference type="ARBA" id="ARBA00022840"/>
    </source>
</evidence>
<evidence type="ECO:0000256" key="3">
    <source>
        <dbReference type="ARBA" id="ARBA00022490"/>
    </source>
</evidence>
<dbReference type="Pfam" id="PF08245">
    <property type="entry name" value="Mur_ligase_M"/>
    <property type="match status" value="1"/>
</dbReference>
<dbReference type="HAMAP" id="MF_00639">
    <property type="entry name" value="MurD"/>
    <property type="match status" value="1"/>
</dbReference>
<evidence type="ECO:0000256" key="1">
    <source>
        <dbReference type="ARBA" id="ARBA00004496"/>
    </source>
</evidence>
<dbReference type="SUPFAM" id="SSF53623">
    <property type="entry name" value="MurD-like peptide ligases, catalytic domain"/>
    <property type="match status" value="1"/>
</dbReference>
<dbReference type="InterPro" id="IPR004101">
    <property type="entry name" value="Mur_ligase_C"/>
</dbReference>
<comment type="caution">
    <text evidence="11">The sequence shown here is derived from an EMBL/GenBank/DDBJ whole genome shotgun (WGS) entry which is preliminary data.</text>
</comment>
<accession>A0A7K1FNP9</accession>
<dbReference type="UniPathway" id="UPA00219"/>
<comment type="pathway">
    <text evidence="2 7 8">Cell wall biogenesis; peptidoglycan biosynthesis.</text>
</comment>
<keyword evidence="4 7" id="KW-0436">Ligase</keyword>
<keyword evidence="6 7" id="KW-0067">ATP-binding</keyword>
<dbReference type="GO" id="GO:0008764">
    <property type="term" value="F:UDP-N-acetylmuramoylalanine-D-glutamate ligase activity"/>
    <property type="evidence" value="ECO:0007669"/>
    <property type="project" value="UniProtKB-UniRule"/>
</dbReference>
<evidence type="ECO:0000313" key="12">
    <source>
        <dbReference type="Proteomes" id="UP000460221"/>
    </source>
</evidence>
<dbReference type="Gene3D" id="3.40.50.720">
    <property type="entry name" value="NAD(P)-binding Rossmann-like Domain"/>
    <property type="match status" value="1"/>
</dbReference>
<gene>
    <name evidence="7 11" type="primary">murD</name>
    <name evidence="11" type="ORF">GIS00_12975</name>
</gene>
<name>A0A7K1FNP9_9ACTN</name>
<dbReference type="Gene3D" id="3.90.190.20">
    <property type="entry name" value="Mur ligase, C-terminal domain"/>
    <property type="match status" value="1"/>
</dbReference>
<dbReference type="InterPro" id="IPR013221">
    <property type="entry name" value="Mur_ligase_cen"/>
</dbReference>
<keyword evidence="5 7" id="KW-0547">Nucleotide-binding</keyword>
<comment type="similarity">
    <text evidence="7">Belongs to the MurCDEF family.</text>
</comment>
<dbReference type="InterPro" id="IPR036565">
    <property type="entry name" value="Mur-like_cat_sf"/>
</dbReference>
<keyword evidence="7 8" id="KW-0131">Cell cycle</keyword>
<dbReference type="AlphaFoldDB" id="A0A7K1FNP9"/>
<feature type="binding site" evidence="7">
    <location>
        <begin position="121"/>
        <end position="127"/>
    </location>
    <ligand>
        <name>ATP</name>
        <dbReference type="ChEBI" id="CHEBI:30616"/>
    </ligand>
</feature>
<dbReference type="GO" id="GO:0051301">
    <property type="term" value="P:cell division"/>
    <property type="evidence" value="ECO:0007669"/>
    <property type="project" value="UniProtKB-KW"/>
</dbReference>
<keyword evidence="12" id="KW-1185">Reference proteome</keyword>
<evidence type="ECO:0000256" key="7">
    <source>
        <dbReference type="HAMAP-Rule" id="MF_00639"/>
    </source>
</evidence>
<dbReference type="PANTHER" id="PTHR43692">
    <property type="entry name" value="UDP-N-ACETYLMURAMOYLALANINE--D-GLUTAMATE LIGASE"/>
    <property type="match status" value="1"/>
</dbReference>
<reference evidence="11 12" key="1">
    <citation type="submission" date="2019-11" db="EMBL/GenBank/DDBJ databases">
        <authorList>
            <person name="Jiang L.-Q."/>
        </authorList>
    </citation>
    <scope>NUCLEOTIDE SEQUENCE [LARGE SCALE GENOMIC DNA]</scope>
    <source>
        <strain evidence="11 12">YIM 132087</strain>
    </source>
</reference>
<keyword evidence="7 8" id="KW-0133">Cell shape</keyword>
<proteinExistence type="inferred from homology"/>
<dbReference type="EC" id="6.3.2.9" evidence="7 8"/>
<dbReference type="GO" id="GO:0005524">
    <property type="term" value="F:ATP binding"/>
    <property type="evidence" value="ECO:0007669"/>
    <property type="project" value="UniProtKB-UniRule"/>
</dbReference>
<dbReference type="RefSeq" id="WP_154768859.1">
    <property type="nucleotide sequence ID" value="NZ_WLYK01000005.1"/>
</dbReference>
<evidence type="ECO:0000256" key="5">
    <source>
        <dbReference type="ARBA" id="ARBA00022741"/>
    </source>
</evidence>
<dbReference type="EMBL" id="WLYK01000005">
    <property type="protein sequence ID" value="MTD14853.1"/>
    <property type="molecule type" value="Genomic_DNA"/>
</dbReference>
<evidence type="ECO:0000259" key="10">
    <source>
        <dbReference type="Pfam" id="PF08245"/>
    </source>
</evidence>
<evidence type="ECO:0000259" key="9">
    <source>
        <dbReference type="Pfam" id="PF02875"/>
    </source>
</evidence>
<protein>
    <recommendedName>
        <fullName evidence="7 8">UDP-N-acetylmuramoylalanine--D-glutamate ligase</fullName>
        <ecNumber evidence="7 8">6.3.2.9</ecNumber>
    </recommendedName>
    <alternativeName>
        <fullName evidence="7">D-glutamic acid-adding enzyme</fullName>
    </alternativeName>
    <alternativeName>
        <fullName evidence="7">UDP-N-acetylmuramoyl-L-alanyl-D-glutamate synthetase</fullName>
    </alternativeName>
</protein>
<organism evidence="11 12">
    <name type="scientific">Nakamurella alba</name>
    <dbReference type="NCBI Taxonomy" id="2665158"/>
    <lineage>
        <taxon>Bacteria</taxon>
        <taxon>Bacillati</taxon>
        <taxon>Actinomycetota</taxon>
        <taxon>Actinomycetes</taxon>
        <taxon>Nakamurellales</taxon>
        <taxon>Nakamurellaceae</taxon>
        <taxon>Nakamurella</taxon>
    </lineage>
</organism>
<dbReference type="GO" id="GO:0071555">
    <property type="term" value="P:cell wall organization"/>
    <property type="evidence" value="ECO:0007669"/>
    <property type="project" value="UniProtKB-KW"/>
</dbReference>
<dbReference type="Proteomes" id="UP000460221">
    <property type="component" value="Unassembled WGS sequence"/>
</dbReference>
<dbReference type="NCBIfam" id="TIGR01087">
    <property type="entry name" value="murD"/>
    <property type="match status" value="1"/>
</dbReference>
<evidence type="ECO:0000256" key="2">
    <source>
        <dbReference type="ARBA" id="ARBA00004752"/>
    </source>
</evidence>
<dbReference type="PANTHER" id="PTHR43692:SF1">
    <property type="entry name" value="UDP-N-ACETYLMURAMOYLALANINE--D-GLUTAMATE LIGASE"/>
    <property type="match status" value="1"/>
</dbReference>